<dbReference type="Gene3D" id="3.30.530.20">
    <property type="match status" value="1"/>
</dbReference>
<name>A0ABX5EDF4_9MICO</name>
<sequence length="204" mass="22630">MRLLHAHRHWGAAVDEIARRLPGDEFVPEPADSTTLGTTVAAPAATVWSWLVQIGQDRGGMYSYDWAENLVGLDIHSTNEVRPQWQHLSPGDRIVVVPAGYTAMPAGYAFRVARVDPPRTLVLRQSPPEHPWNGVWSFHVHPRPDGTCRLLSRSRTEAPDSRVLRLATRLGEPVTLVMTRRMLRGIRVRAERASAGDRVLAAGG</sequence>
<evidence type="ECO:0000313" key="1">
    <source>
        <dbReference type="EMBL" id="PRZ03587.1"/>
    </source>
</evidence>
<dbReference type="EMBL" id="PVTX01000013">
    <property type="protein sequence ID" value="PRZ03587.1"/>
    <property type="molecule type" value="Genomic_DNA"/>
</dbReference>
<dbReference type="RefSeq" id="WP_106269608.1">
    <property type="nucleotide sequence ID" value="NZ_PVTX01000013.1"/>
</dbReference>
<organism evidence="1 2">
    <name type="scientific">Isoptericola halotolerans</name>
    <dbReference type="NCBI Taxonomy" id="300560"/>
    <lineage>
        <taxon>Bacteria</taxon>
        <taxon>Bacillati</taxon>
        <taxon>Actinomycetota</taxon>
        <taxon>Actinomycetes</taxon>
        <taxon>Micrococcales</taxon>
        <taxon>Promicromonosporaceae</taxon>
        <taxon>Isoptericola</taxon>
    </lineage>
</organism>
<dbReference type="SUPFAM" id="SSF55961">
    <property type="entry name" value="Bet v1-like"/>
    <property type="match status" value="1"/>
</dbReference>
<dbReference type="InterPro" id="IPR023393">
    <property type="entry name" value="START-like_dom_sf"/>
</dbReference>
<protein>
    <submittedName>
        <fullName evidence="1">Uncharacterized protein</fullName>
    </submittedName>
</protein>
<comment type="caution">
    <text evidence="1">The sequence shown here is derived from an EMBL/GenBank/DDBJ whole genome shotgun (WGS) entry which is preliminary data.</text>
</comment>
<gene>
    <name evidence="1" type="ORF">BCL65_11388</name>
</gene>
<dbReference type="Proteomes" id="UP000239895">
    <property type="component" value="Unassembled WGS sequence"/>
</dbReference>
<proteinExistence type="predicted"/>
<keyword evidence="2" id="KW-1185">Reference proteome</keyword>
<reference evidence="1 2" key="1">
    <citation type="submission" date="2018-03" db="EMBL/GenBank/DDBJ databases">
        <title>Comparative analysis of microorganisms from saline springs in Andes Mountain Range, Colombia.</title>
        <authorList>
            <person name="Rubin E."/>
        </authorList>
    </citation>
    <scope>NUCLEOTIDE SEQUENCE [LARGE SCALE GENOMIC DNA]</scope>
    <source>
        <strain evidence="1 2">CG 23</strain>
    </source>
</reference>
<accession>A0ABX5EDF4</accession>
<evidence type="ECO:0000313" key="2">
    <source>
        <dbReference type="Proteomes" id="UP000239895"/>
    </source>
</evidence>